<dbReference type="InterPro" id="IPR056209">
    <property type="entry name" value="SU10_adaptor"/>
</dbReference>
<accession>A0A6J5NAZ8</accession>
<gene>
    <name evidence="1" type="ORF">UFOVP654_18</name>
</gene>
<name>A0A6J5NAZ8_9CAUD</name>
<evidence type="ECO:0000313" key="1">
    <source>
        <dbReference type="EMBL" id="CAB4154631.1"/>
    </source>
</evidence>
<protein>
    <submittedName>
        <fullName evidence="1">Uncharacterized protein</fullName>
    </submittedName>
</protein>
<proteinExistence type="predicted"/>
<sequence length="306" mass="33472">MSVSGVANFNLDLTEIVEEAFERAGSELRTGYDLRTARRSLNLLFADWANRGINMWTFEQGTINLVPGQNTYPLPNDTVDLLEHVIRTGANSAATQADLTITRISVSTYATIPNKLQQARPIQIWIQRLNGQTSSVGTTLSTTISATDTTVVLASATGLASTGFILIGTETIGYGYISGNTLYNCSRGQGTTTAAAHTAGAAVYQQNLPAVTVWPTPDNSTTYQLIYWRMRRIDDAGGGVNTMDVPFRFLPCLVAGLAYYLALKVPNGGQRMDLLKQQYDEAWEYASTEDRESAAQRFVPRQMFIG</sequence>
<reference evidence="1" key="1">
    <citation type="submission" date="2020-04" db="EMBL/GenBank/DDBJ databases">
        <authorList>
            <person name="Chiriac C."/>
            <person name="Salcher M."/>
            <person name="Ghai R."/>
            <person name="Kavagutti S V."/>
        </authorList>
    </citation>
    <scope>NUCLEOTIDE SEQUENCE</scope>
</reference>
<dbReference type="Pfam" id="PF24175">
    <property type="entry name" value="SU10_adaptor"/>
    <property type="match status" value="1"/>
</dbReference>
<organism evidence="1">
    <name type="scientific">uncultured Caudovirales phage</name>
    <dbReference type="NCBI Taxonomy" id="2100421"/>
    <lineage>
        <taxon>Viruses</taxon>
        <taxon>Duplodnaviria</taxon>
        <taxon>Heunggongvirae</taxon>
        <taxon>Uroviricota</taxon>
        <taxon>Caudoviricetes</taxon>
        <taxon>Peduoviridae</taxon>
        <taxon>Maltschvirus</taxon>
        <taxon>Maltschvirus maltsch</taxon>
    </lineage>
</organism>
<dbReference type="EMBL" id="LR796614">
    <property type="protein sequence ID" value="CAB4154631.1"/>
    <property type="molecule type" value="Genomic_DNA"/>
</dbReference>